<reference evidence="4 5" key="1">
    <citation type="submission" date="2021-01" db="EMBL/GenBank/DDBJ databases">
        <title>Genomic Encyclopedia of Type Strains, Phase IV (KMG-IV): sequencing the most valuable type-strain genomes for metagenomic binning, comparative biology and taxonomic classification.</title>
        <authorList>
            <person name="Goeker M."/>
        </authorList>
    </citation>
    <scope>NUCLEOTIDE SEQUENCE [LARGE SCALE GENOMIC DNA]</scope>
    <source>
        <strain evidence="4 5">DSM 24436</strain>
    </source>
</reference>
<evidence type="ECO:0000256" key="1">
    <source>
        <dbReference type="ARBA" id="ARBA00022630"/>
    </source>
</evidence>
<keyword evidence="2" id="KW-0288">FMN</keyword>
<dbReference type="Gene3D" id="3.40.50.360">
    <property type="match status" value="1"/>
</dbReference>
<comment type="caution">
    <text evidence="4">The sequence shown here is derived from an EMBL/GenBank/DDBJ whole genome shotgun (WGS) entry which is preliminary data.</text>
</comment>
<dbReference type="RefSeq" id="WP_204665373.1">
    <property type="nucleotide sequence ID" value="NZ_JAFBDT010000039.1"/>
</dbReference>
<keyword evidence="5" id="KW-1185">Reference proteome</keyword>
<dbReference type="PANTHER" id="PTHR43278">
    <property type="entry name" value="NAD(P)H-DEPENDENT FMN-CONTAINING OXIDOREDUCTASE YWQN-RELATED"/>
    <property type="match status" value="1"/>
</dbReference>
<dbReference type="EMBL" id="JAFBDT010000039">
    <property type="protein sequence ID" value="MBM7562947.1"/>
    <property type="molecule type" value="Genomic_DNA"/>
</dbReference>
<name>A0ABS2MU90_9FIRM</name>
<feature type="domain" description="NADPH-dependent FMN reductase-like" evidence="3">
    <location>
        <begin position="3"/>
        <end position="136"/>
    </location>
</feature>
<dbReference type="Pfam" id="PF03358">
    <property type="entry name" value="FMN_red"/>
    <property type="match status" value="1"/>
</dbReference>
<dbReference type="SUPFAM" id="SSF52218">
    <property type="entry name" value="Flavoproteins"/>
    <property type="match status" value="1"/>
</dbReference>
<protein>
    <submittedName>
        <fullName evidence="4">Multimeric flavodoxin WrbA</fullName>
    </submittedName>
</protein>
<dbReference type="InterPro" id="IPR051796">
    <property type="entry name" value="ISF_SsuE-like"/>
</dbReference>
<dbReference type="InterPro" id="IPR029039">
    <property type="entry name" value="Flavoprotein-like_sf"/>
</dbReference>
<dbReference type="PANTHER" id="PTHR43278:SF4">
    <property type="entry name" value="NAD(P)H-DEPENDENT FMN-CONTAINING OXIDOREDUCTASE YWQN-RELATED"/>
    <property type="match status" value="1"/>
</dbReference>
<sequence length="205" mass="23756">MSKIIGISTSFNSNSKSKDLLEDLKIVFKEELEIINLKTDYENDIYCDGCYQCMSKGVCIKEKNREMIENIIKSDVIIFAIPIYYGSISGKSKSLLDSFFCLRNNELNNKKVIVILSAQQENQEGIAVIELLPWAFKHNVKLISIETIHDNLKAEDKNLMIERIYQKIKDENSFEMKIEFTEFKYLGKTVEVPMKFENEKVKSIV</sequence>
<accession>A0ABS2MU90</accession>
<proteinExistence type="predicted"/>
<dbReference type="InterPro" id="IPR005025">
    <property type="entry name" value="FMN_Rdtase-like_dom"/>
</dbReference>
<evidence type="ECO:0000259" key="3">
    <source>
        <dbReference type="Pfam" id="PF03358"/>
    </source>
</evidence>
<evidence type="ECO:0000313" key="4">
    <source>
        <dbReference type="EMBL" id="MBM7562947.1"/>
    </source>
</evidence>
<gene>
    <name evidence="4" type="ORF">JOC49_002520</name>
</gene>
<evidence type="ECO:0000256" key="2">
    <source>
        <dbReference type="ARBA" id="ARBA00022643"/>
    </source>
</evidence>
<evidence type="ECO:0000313" key="5">
    <source>
        <dbReference type="Proteomes" id="UP000767854"/>
    </source>
</evidence>
<organism evidence="4 5">
    <name type="scientific">Fusibacter tunisiensis</name>
    <dbReference type="NCBI Taxonomy" id="1008308"/>
    <lineage>
        <taxon>Bacteria</taxon>
        <taxon>Bacillati</taxon>
        <taxon>Bacillota</taxon>
        <taxon>Clostridia</taxon>
        <taxon>Eubacteriales</taxon>
        <taxon>Eubacteriales Family XII. Incertae Sedis</taxon>
        <taxon>Fusibacter</taxon>
    </lineage>
</organism>
<keyword evidence="1" id="KW-0285">Flavoprotein</keyword>
<dbReference type="Proteomes" id="UP000767854">
    <property type="component" value="Unassembled WGS sequence"/>
</dbReference>